<evidence type="ECO:0008006" key="3">
    <source>
        <dbReference type="Google" id="ProtNLM"/>
    </source>
</evidence>
<feature type="non-terminal residue" evidence="1">
    <location>
        <position position="150"/>
    </location>
</feature>
<keyword evidence="2" id="KW-1185">Reference proteome</keyword>
<dbReference type="OrthoDB" id="6513042at2759"/>
<proteinExistence type="predicted"/>
<dbReference type="Gene3D" id="3.40.50.300">
    <property type="entry name" value="P-loop containing nucleotide triphosphate hydrolases"/>
    <property type="match status" value="1"/>
</dbReference>
<gene>
    <name evidence="1" type="ORF">M422DRAFT_184126</name>
</gene>
<dbReference type="AlphaFoldDB" id="A0A0C9UD91"/>
<dbReference type="Proteomes" id="UP000054279">
    <property type="component" value="Unassembled WGS sequence"/>
</dbReference>
<organism evidence="1 2">
    <name type="scientific">Sphaerobolus stellatus (strain SS14)</name>
    <dbReference type="NCBI Taxonomy" id="990650"/>
    <lineage>
        <taxon>Eukaryota</taxon>
        <taxon>Fungi</taxon>
        <taxon>Dikarya</taxon>
        <taxon>Basidiomycota</taxon>
        <taxon>Agaricomycotina</taxon>
        <taxon>Agaricomycetes</taxon>
        <taxon>Phallomycetidae</taxon>
        <taxon>Geastrales</taxon>
        <taxon>Sphaerobolaceae</taxon>
        <taxon>Sphaerobolus</taxon>
    </lineage>
</organism>
<name>A0A0C9UD91_SPHS4</name>
<feature type="non-terminal residue" evidence="1">
    <location>
        <position position="1"/>
    </location>
</feature>
<evidence type="ECO:0000313" key="2">
    <source>
        <dbReference type="Proteomes" id="UP000054279"/>
    </source>
</evidence>
<dbReference type="HOGENOM" id="CLU_141753_0_0_1"/>
<reference evidence="1 2" key="1">
    <citation type="submission" date="2014-06" db="EMBL/GenBank/DDBJ databases">
        <title>Evolutionary Origins and Diversification of the Mycorrhizal Mutualists.</title>
        <authorList>
            <consortium name="DOE Joint Genome Institute"/>
            <consortium name="Mycorrhizal Genomics Consortium"/>
            <person name="Kohler A."/>
            <person name="Kuo A."/>
            <person name="Nagy L.G."/>
            <person name="Floudas D."/>
            <person name="Copeland A."/>
            <person name="Barry K.W."/>
            <person name="Cichocki N."/>
            <person name="Veneault-Fourrey C."/>
            <person name="LaButti K."/>
            <person name="Lindquist E.A."/>
            <person name="Lipzen A."/>
            <person name="Lundell T."/>
            <person name="Morin E."/>
            <person name="Murat C."/>
            <person name="Riley R."/>
            <person name="Ohm R."/>
            <person name="Sun H."/>
            <person name="Tunlid A."/>
            <person name="Henrissat B."/>
            <person name="Grigoriev I.V."/>
            <person name="Hibbett D.S."/>
            <person name="Martin F."/>
        </authorList>
    </citation>
    <scope>NUCLEOTIDE SEQUENCE [LARGE SCALE GENOMIC DNA]</scope>
    <source>
        <strain evidence="1 2">SS14</strain>
    </source>
</reference>
<sequence>LGPPRTGKTTVVSEAAEVWTENGHSVWITAQSNVAVKNMAGKLSKRNINFKIIVLKEFYFEWHKHIYEKIEGYIIRSDESPEDRTQMERVLGGSVVILTTLSMLSNPGLDINGTFSLVPKKKLVVDETSQISIFEYMIRVSTPSSNIHIK</sequence>
<evidence type="ECO:0000313" key="1">
    <source>
        <dbReference type="EMBL" id="KIJ32689.1"/>
    </source>
</evidence>
<accession>A0A0C9UD91</accession>
<protein>
    <recommendedName>
        <fullName evidence="3">Helicase ATP-binding domain-containing protein</fullName>
    </recommendedName>
</protein>
<dbReference type="SUPFAM" id="SSF52540">
    <property type="entry name" value="P-loop containing nucleoside triphosphate hydrolases"/>
    <property type="match status" value="1"/>
</dbReference>
<dbReference type="EMBL" id="KN837223">
    <property type="protein sequence ID" value="KIJ32689.1"/>
    <property type="molecule type" value="Genomic_DNA"/>
</dbReference>
<dbReference type="Pfam" id="PF13604">
    <property type="entry name" value="AAA_30"/>
    <property type="match status" value="1"/>
</dbReference>
<dbReference type="InterPro" id="IPR027417">
    <property type="entry name" value="P-loop_NTPase"/>
</dbReference>